<sequence>MSKDEVIQNLFDQIHSINDHYLAIIAIVLVLTSIAFSSLMWLQLRASKEQYNKMKAELENEMVVKYNLRQVSILSESADRKIKMSLSRIIMDLAVHEVNDNAEVSSETQRDWVNRLRLAEDSLDRDVFKEDRRDVASLIYTISKKILEDKTLNITSNNKRQLEALVDRTNEKHEYY</sequence>
<proteinExistence type="predicted"/>
<keyword evidence="3" id="KW-1185">Reference proteome</keyword>
<feature type="transmembrane region" description="Helical" evidence="1">
    <location>
        <begin position="20"/>
        <end position="44"/>
    </location>
</feature>
<evidence type="ECO:0000313" key="3">
    <source>
        <dbReference type="Proteomes" id="UP001596258"/>
    </source>
</evidence>
<keyword evidence="1" id="KW-0812">Transmembrane</keyword>
<protein>
    <submittedName>
        <fullName evidence="2">Uncharacterized protein</fullName>
    </submittedName>
</protein>
<comment type="caution">
    <text evidence="2">The sequence shown here is derived from an EMBL/GenBank/DDBJ whole genome shotgun (WGS) entry which is preliminary data.</text>
</comment>
<evidence type="ECO:0000313" key="2">
    <source>
        <dbReference type="EMBL" id="MFC6288597.1"/>
    </source>
</evidence>
<dbReference type="EMBL" id="JBHSSO010000001">
    <property type="protein sequence ID" value="MFC6288597.1"/>
    <property type="molecule type" value="Genomic_DNA"/>
</dbReference>
<keyword evidence="1" id="KW-1133">Transmembrane helix</keyword>
<dbReference type="Proteomes" id="UP001596258">
    <property type="component" value="Unassembled WGS sequence"/>
</dbReference>
<keyword evidence="1" id="KW-0472">Membrane</keyword>
<organism evidence="2 3">
    <name type="scientific">Levilactobacillus angrenensis</name>
    <dbReference type="NCBI Taxonomy" id="2486020"/>
    <lineage>
        <taxon>Bacteria</taxon>
        <taxon>Bacillati</taxon>
        <taxon>Bacillota</taxon>
        <taxon>Bacilli</taxon>
        <taxon>Lactobacillales</taxon>
        <taxon>Lactobacillaceae</taxon>
        <taxon>Levilactobacillus</taxon>
    </lineage>
</organism>
<accession>A0ABW1U538</accession>
<name>A0ABW1U538_9LACO</name>
<evidence type="ECO:0000256" key="1">
    <source>
        <dbReference type="SAM" id="Phobius"/>
    </source>
</evidence>
<gene>
    <name evidence="2" type="ORF">ACFP1M_00020</name>
</gene>
<dbReference type="RefSeq" id="WP_125577915.1">
    <property type="nucleotide sequence ID" value="NZ_JBHSSO010000001.1"/>
</dbReference>
<reference evidence="3" key="1">
    <citation type="journal article" date="2019" name="Int. J. Syst. Evol. Microbiol.">
        <title>The Global Catalogue of Microorganisms (GCM) 10K type strain sequencing project: providing services to taxonomists for standard genome sequencing and annotation.</title>
        <authorList>
            <consortium name="The Broad Institute Genomics Platform"/>
            <consortium name="The Broad Institute Genome Sequencing Center for Infectious Disease"/>
            <person name="Wu L."/>
            <person name="Ma J."/>
        </authorList>
    </citation>
    <scope>NUCLEOTIDE SEQUENCE [LARGE SCALE GENOMIC DNA]</scope>
    <source>
        <strain evidence="3">CCM 8893</strain>
    </source>
</reference>